<evidence type="ECO:0000259" key="17">
    <source>
        <dbReference type="SMART" id="SM00955"/>
    </source>
</evidence>
<dbReference type="PANTHER" id="PTHR23355:SF35">
    <property type="entry name" value="EXOSOME COMPLEX EXONUCLEASE RRP44"/>
    <property type="match status" value="1"/>
</dbReference>
<dbReference type="Gene3D" id="2.40.50.700">
    <property type="match status" value="1"/>
</dbReference>
<evidence type="ECO:0000256" key="6">
    <source>
        <dbReference type="ARBA" id="ARBA00022552"/>
    </source>
</evidence>
<dbReference type="PROSITE" id="PS01175">
    <property type="entry name" value="RIBONUCLEASE_II"/>
    <property type="match status" value="1"/>
</dbReference>
<dbReference type="SUPFAM" id="SSF50249">
    <property type="entry name" value="Nucleic acid-binding proteins"/>
    <property type="match status" value="3"/>
</dbReference>
<feature type="compositionally biased region" description="Basic and acidic residues" evidence="15">
    <location>
        <begin position="355"/>
        <end position="376"/>
    </location>
</feature>
<evidence type="ECO:0000256" key="7">
    <source>
        <dbReference type="ARBA" id="ARBA00022722"/>
    </source>
</evidence>
<keyword evidence="10 18" id="KW-0269">Exonuclease</keyword>
<comment type="similarity">
    <text evidence="4 14">Belongs to the RNR ribonuclease family.</text>
</comment>
<dbReference type="InterPro" id="IPR050180">
    <property type="entry name" value="RNR_Ribonuclease"/>
</dbReference>
<dbReference type="Gene3D" id="2.40.50.140">
    <property type="entry name" value="Nucleic acid-binding proteins"/>
    <property type="match status" value="1"/>
</dbReference>
<evidence type="ECO:0000256" key="1">
    <source>
        <dbReference type="ARBA" id="ARBA00001946"/>
    </source>
</evidence>
<dbReference type="FunFam" id="2.40.50.700:FF:000001">
    <property type="entry name" value="Exosome complex exonuclease exoribonuclease (Rrp44)"/>
    <property type="match status" value="1"/>
</dbReference>
<dbReference type="GO" id="GO:0003723">
    <property type="term" value="F:RNA binding"/>
    <property type="evidence" value="ECO:0007669"/>
    <property type="project" value="UniProtKB-KW"/>
</dbReference>
<evidence type="ECO:0000256" key="10">
    <source>
        <dbReference type="ARBA" id="ARBA00022839"/>
    </source>
</evidence>
<dbReference type="InterPro" id="IPR033770">
    <property type="entry name" value="RRP44_S1"/>
</dbReference>
<dbReference type="SMART" id="SM00670">
    <property type="entry name" value="PINc"/>
    <property type="match status" value="1"/>
</dbReference>
<evidence type="ECO:0000259" key="16">
    <source>
        <dbReference type="SMART" id="SM00670"/>
    </source>
</evidence>
<keyword evidence="6" id="KW-0698">rRNA processing</keyword>
<dbReference type="GO" id="GO:0000177">
    <property type="term" value="C:cytoplasmic exosome (RNase complex)"/>
    <property type="evidence" value="ECO:0007669"/>
    <property type="project" value="TreeGrafter"/>
</dbReference>
<dbReference type="InterPro" id="IPR022966">
    <property type="entry name" value="RNase_II/R_CS"/>
</dbReference>
<dbReference type="Pfam" id="PF13638">
    <property type="entry name" value="PIN_4"/>
    <property type="match status" value="1"/>
</dbReference>
<dbReference type="InterPro" id="IPR002716">
    <property type="entry name" value="PIN_dom"/>
</dbReference>
<organism evidence="18 19">
    <name type="scientific">Mycena chlorophos</name>
    <name type="common">Agaric fungus</name>
    <name type="synonym">Agaricus chlorophos</name>
    <dbReference type="NCBI Taxonomy" id="658473"/>
    <lineage>
        <taxon>Eukaryota</taxon>
        <taxon>Fungi</taxon>
        <taxon>Dikarya</taxon>
        <taxon>Basidiomycota</taxon>
        <taxon>Agaricomycotina</taxon>
        <taxon>Agaricomycetes</taxon>
        <taxon>Agaricomycetidae</taxon>
        <taxon>Agaricales</taxon>
        <taxon>Marasmiineae</taxon>
        <taxon>Mycenaceae</taxon>
        <taxon>Mycena</taxon>
    </lineage>
</organism>
<dbReference type="Pfam" id="PF17215">
    <property type="entry name" value="Rrp44_S1"/>
    <property type="match status" value="1"/>
</dbReference>
<feature type="domain" description="PIN" evidence="16">
    <location>
        <begin position="76"/>
        <end position="202"/>
    </location>
</feature>
<keyword evidence="8" id="KW-0378">Hydrolase</keyword>
<evidence type="ECO:0000256" key="3">
    <source>
        <dbReference type="ARBA" id="ARBA00004496"/>
    </source>
</evidence>
<dbReference type="Gene3D" id="2.40.50.690">
    <property type="match status" value="1"/>
</dbReference>
<evidence type="ECO:0000256" key="4">
    <source>
        <dbReference type="ARBA" id="ARBA00005785"/>
    </source>
</evidence>
<gene>
    <name evidence="18" type="ORF">HMN09_00591600</name>
</gene>
<accession>A0A8H6T3Q5</accession>
<evidence type="ECO:0000256" key="15">
    <source>
        <dbReference type="SAM" id="MobiDB-lite"/>
    </source>
</evidence>
<proteinExistence type="inferred from homology"/>
<comment type="caution">
    <text evidence="18">The sequence shown here is derived from an EMBL/GenBank/DDBJ whole genome shotgun (WGS) entry which is preliminary data.</text>
</comment>
<evidence type="ECO:0000256" key="13">
    <source>
        <dbReference type="ARBA" id="ARBA00077930"/>
    </source>
</evidence>
<dbReference type="AlphaFoldDB" id="A0A8H6T3Q5"/>
<evidence type="ECO:0000256" key="2">
    <source>
        <dbReference type="ARBA" id="ARBA00004123"/>
    </source>
</evidence>
<dbReference type="GO" id="GO:0016075">
    <property type="term" value="P:rRNA catabolic process"/>
    <property type="evidence" value="ECO:0007669"/>
    <property type="project" value="TreeGrafter"/>
</dbReference>
<dbReference type="InterPro" id="IPR041505">
    <property type="entry name" value="Dis3_CSD2"/>
</dbReference>
<dbReference type="OrthoDB" id="372421at2759"/>
<dbReference type="GO" id="GO:0000176">
    <property type="term" value="C:nuclear exosome (RNase complex)"/>
    <property type="evidence" value="ECO:0007669"/>
    <property type="project" value="TreeGrafter"/>
</dbReference>
<evidence type="ECO:0000313" key="18">
    <source>
        <dbReference type="EMBL" id="KAF7310491.1"/>
    </source>
</evidence>
<evidence type="ECO:0000256" key="11">
    <source>
        <dbReference type="ARBA" id="ARBA00022884"/>
    </source>
</evidence>
<evidence type="ECO:0000256" key="9">
    <source>
        <dbReference type="ARBA" id="ARBA00022835"/>
    </source>
</evidence>
<protein>
    <recommendedName>
        <fullName evidence="13">Ribosomal RNA-processing protein 44</fullName>
    </recommendedName>
</protein>
<dbReference type="Pfam" id="PF17216">
    <property type="entry name" value="Rrp44_CSD1"/>
    <property type="match status" value="1"/>
</dbReference>
<keyword evidence="19" id="KW-1185">Reference proteome</keyword>
<evidence type="ECO:0000256" key="14">
    <source>
        <dbReference type="RuleBase" id="RU003901"/>
    </source>
</evidence>
<dbReference type="InterPro" id="IPR033771">
    <property type="entry name" value="Rrp44_CSD1"/>
</dbReference>
<feature type="region of interest" description="Disordered" evidence="15">
    <location>
        <begin position="330"/>
        <end position="378"/>
    </location>
</feature>
<dbReference type="PANTHER" id="PTHR23355">
    <property type="entry name" value="RIBONUCLEASE"/>
    <property type="match status" value="1"/>
</dbReference>
<keyword evidence="12" id="KW-0539">Nucleus</keyword>
<dbReference type="InterPro" id="IPR012340">
    <property type="entry name" value="NA-bd_OB-fold"/>
</dbReference>
<dbReference type="GO" id="GO:0004519">
    <property type="term" value="F:endonuclease activity"/>
    <property type="evidence" value="ECO:0007669"/>
    <property type="project" value="TreeGrafter"/>
</dbReference>
<dbReference type="Pfam" id="PF00773">
    <property type="entry name" value="RNB"/>
    <property type="match status" value="1"/>
</dbReference>
<keyword evidence="5" id="KW-0963">Cytoplasm</keyword>
<dbReference type="Proteomes" id="UP000613580">
    <property type="component" value="Unassembled WGS sequence"/>
</dbReference>
<feature type="compositionally biased region" description="Acidic residues" evidence="15">
    <location>
        <begin position="343"/>
        <end position="354"/>
    </location>
</feature>
<dbReference type="Gene3D" id="3.40.50.1010">
    <property type="entry name" value="5'-nuclease"/>
    <property type="match status" value="1"/>
</dbReference>
<evidence type="ECO:0000256" key="5">
    <source>
        <dbReference type="ARBA" id="ARBA00022490"/>
    </source>
</evidence>
<dbReference type="GO" id="GO:0071031">
    <property type="term" value="P:nuclear mRNA surveillance of mRNA 3'-end processing"/>
    <property type="evidence" value="ECO:0007669"/>
    <property type="project" value="TreeGrafter"/>
</dbReference>
<comment type="cofactor">
    <cofactor evidence="1">
        <name>Mg(2+)</name>
        <dbReference type="ChEBI" id="CHEBI:18420"/>
    </cofactor>
</comment>
<reference evidence="18" key="1">
    <citation type="submission" date="2020-05" db="EMBL/GenBank/DDBJ databases">
        <title>Mycena genomes resolve the evolution of fungal bioluminescence.</title>
        <authorList>
            <person name="Tsai I.J."/>
        </authorList>
    </citation>
    <scope>NUCLEOTIDE SEQUENCE</scope>
    <source>
        <strain evidence="18">110903Hualien_Pintung</strain>
    </source>
</reference>
<dbReference type="EMBL" id="JACAZE010000007">
    <property type="protein sequence ID" value="KAF7310491.1"/>
    <property type="molecule type" value="Genomic_DNA"/>
</dbReference>
<dbReference type="CDD" id="cd09862">
    <property type="entry name" value="PIN_Rrp44-like"/>
    <property type="match status" value="1"/>
</dbReference>
<sequence>MVEITIRKRPHSEAVISTRKFFKKTARGKVVKVLRERYLRDDVACGIQSCASCDNSTADPLPFAGDTQHKAFPDGHYILPDTNVFLHQMDLMESSLFKPPIILLQTVMDEVRHRSIPLYNRLKALVRMDDKRVWVFYNEYRSETAIIAEEDESPNDRNDRGIRKAAEWYNEHIKLNRHVVRGQPPPKLPAVVLMTEDAANKRKAEESGIPVTSIRQYISLFPEASAAQLLDLLSNAEDNVLEPRVTGGGKQALYAEYYDESMLQAGLATGNLYKGHFNASSYNYLQGSVMVHELPKPVLLIGRENLNRAVHGDQVIIELFDEDKWGVEGDEVVDQESTLKDDDAADSDEEEENDDVLRKEADAVRASEAKATKKEAQPTGRVVGIVKRNWRPIVCHIDATALPSSSTFGSAASSTSATSLSTQTLLAHPTSTLLPRIRIRTRQGPALVGKKILVAIDSWHATSRYPDGHFVRVLGDVGGEDAEREGLMLEYGISYGAFGSAILGCLPPEGDKWVVVPKSEDGMWKGREDLRDLTICSIDPPNCQDIDDALHARPLPNGNIEAGVHIADVSNFVLADTPMDTEAAARGTTVYLVDKRIDMLPALLGTNLCSLRPNVERLAFSAIWELTPNAEIVNVRFTKSVIRSKAAFTYEEAQIRKDNPALQDPLTTAIRLLNTLAQKLKAARMAAGALNLASPEVKIHLDSAESSDPIDVEQKELRETNSLVEEFMLLANISVARKIFDAFPATAVLRRHLPPPQTNFDKLKDILKKRKGLTLDVSSSGALAESLDRCVDAEEPAFNTLVRIMATRCMLPAEYFGAGSVGRDTFGHYGLASDIYTHFTSPIRRYADVLAHRQLAAAIGYAPLHASLHSKANVERILEVVNRRHRMAQMAGRASVEYYVGLALKGRNERQGRGQAVTEEAFVIRTFRNGLGVFVTKLGIEGLVMFKRDLTEFDADNYCVTIPGSSAAVPGNQDVVISVFDKVVVKIEVETDKNTQKGKVKMSLVQPVDSSSL</sequence>
<name>A0A8H6T3Q5_MYCCL</name>
<dbReference type="InterPro" id="IPR029060">
    <property type="entry name" value="PIN-like_dom_sf"/>
</dbReference>
<evidence type="ECO:0000256" key="8">
    <source>
        <dbReference type="ARBA" id="ARBA00022801"/>
    </source>
</evidence>
<dbReference type="GO" id="GO:0019899">
    <property type="term" value="F:enzyme binding"/>
    <property type="evidence" value="ECO:0007669"/>
    <property type="project" value="UniProtKB-ARBA"/>
</dbReference>
<dbReference type="FunFam" id="3.40.50.1010:FF:000021">
    <property type="entry name" value="DIS3-like exonuclease 1 isoform X1"/>
    <property type="match status" value="1"/>
</dbReference>
<keyword evidence="7" id="KW-0540">Nuclease</keyword>
<dbReference type="GO" id="GO:0000175">
    <property type="term" value="F:3'-5'-RNA exonuclease activity"/>
    <property type="evidence" value="ECO:0007669"/>
    <property type="project" value="UniProtKB-ARBA"/>
</dbReference>
<comment type="subcellular location">
    <subcellularLocation>
        <location evidence="3">Cytoplasm</location>
    </subcellularLocation>
    <subcellularLocation>
        <location evidence="2">Nucleus</location>
    </subcellularLocation>
</comment>
<keyword evidence="11" id="KW-0694">RNA-binding</keyword>
<dbReference type="Pfam" id="PF17849">
    <property type="entry name" value="OB_Dis3"/>
    <property type="match status" value="1"/>
</dbReference>
<feature type="domain" description="RNB" evidence="17">
    <location>
        <begin position="527"/>
        <end position="861"/>
    </location>
</feature>
<dbReference type="SMART" id="SM00955">
    <property type="entry name" value="RNB"/>
    <property type="match status" value="1"/>
</dbReference>
<keyword evidence="9" id="KW-0271">Exosome</keyword>
<dbReference type="SUPFAM" id="SSF88723">
    <property type="entry name" value="PIN domain-like"/>
    <property type="match status" value="1"/>
</dbReference>
<dbReference type="GO" id="GO:0006364">
    <property type="term" value="P:rRNA processing"/>
    <property type="evidence" value="ECO:0007669"/>
    <property type="project" value="UniProtKB-KW"/>
</dbReference>
<dbReference type="InterPro" id="IPR001900">
    <property type="entry name" value="RNase_II/R"/>
</dbReference>
<evidence type="ECO:0000313" key="19">
    <source>
        <dbReference type="Proteomes" id="UP000613580"/>
    </source>
</evidence>
<evidence type="ECO:0000256" key="12">
    <source>
        <dbReference type="ARBA" id="ARBA00023242"/>
    </source>
</evidence>